<dbReference type="Pfam" id="PF00230">
    <property type="entry name" value="MIP"/>
    <property type="match status" value="1"/>
</dbReference>
<keyword evidence="9" id="KW-1185">Reference proteome</keyword>
<evidence type="ECO:0000313" key="9">
    <source>
        <dbReference type="Proteomes" id="UP001497416"/>
    </source>
</evidence>
<organism evidence="8 9">
    <name type="scientific">Tenacibaculum platacis</name>
    <dbReference type="NCBI Taxonomy" id="3137852"/>
    <lineage>
        <taxon>Bacteria</taxon>
        <taxon>Pseudomonadati</taxon>
        <taxon>Bacteroidota</taxon>
        <taxon>Flavobacteriia</taxon>
        <taxon>Flavobacteriales</taxon>
        <taxon>Flavobacteriaceae</taxon>
        <taxon>Tenacibaculum</taxon>
    </lineage>
</organism>
<evidence type="ECO:0000256" key="4">
    <source>
        <dbReference type="ARBA" id="ARBA00022989"/>
    </source>
</evidence>
<dbReference type="PRINTS" id="PR00783">
    <property type="entry name" value="MINTRINSICP"/>
</dbReference>
<evidence type="ECO:0000256" key="1">
    <source>
        <dbReference type="ARBA" id="ARBA00004141"/>
    </source>
</evidence>
<dbReference type="PANTHER" id="PTHR45724">
    <property type="entry name" value="AQUAPORIN NIP2-1"/>
    <property type="match status" value="1"/>
</dbReference>
<dbReference type="Proteomes" id="UP001497416">
    <property type="component" value="Unassembled WGS sequence"/>
</dbReference>
<feature type="transmembrane region" description="Helical" evidence="7">
    <location>
        <begin position="153"/>
        <end position="175"/>
    </location>
</feature>
<gene>
    <name evidence="8" type="ORF">T190607A01A_70069</name>
</gene>
<proteinExistence type="inferred from homology"/>
<dbReference type="PROSITE" id="PS00221">
    <property type="entry name" value="MIP"/>
    <property type="match status" value="1"/>
</dbReference>
<dbReference type="EMBL" id="CAXIXY010000009">
    <property type="protein sequence ID" value="CAL2094620.1"/>
    <property type="molecule type" value="Genomic_DNA"/>
</dbReference>
<accession>A0ABM9P6M6</accession>
<evidence type="ECO:0000313" key="8">
    <source>
        <dbReference type="EMBL" id="CAL2094620.1"/>
    </source>
</evidence>
<protein>
    <submittedName>
        <fullName evidence="8">Aquaporin NIP</fullName>
    </submittedName>
</protein>
<keyword evidence="3 6" id="KW-0812">Transmembrane</keyword>
<comment type="similarity">
    <text evidence="6">Belongs to the MIP/aquaporin (TC 1.A.8) family.</text>
</comment>
<feature type="transmembrane region" description="Helical" evidence="7">
    <location>
        <begin position="91"/>
        <end position="110"/>
    </location>
</feature>
<dbReference type="SUPFAM" id="SSF81338">
    <property type="entry name" value="Aquaporin-like"/>
    <property type="match status" value="1"/>
</dbReference>
<keyword evidence="5 7" id="KW-0472">Membrane</keyword>
<evidence type="ECO:0000256" key="6">
    <source>
        <dbReference type="RuleBase" id="RU000477"/>
    </source>
</evidence>
<comment type="caution">
    <text evidence="8">The sequence shown here is derived from an EMBL/GenBank/DDBJ whole genome shotgun (WGS) entry which is preliminary data.</text>
</comment>
<name>A0ABM9P6M6_9FLAO</name>
<evidence type="ECO:0000256" key="2">
    <source>
        <dbReference type="ARBA" id="ARBA00022448"/>
    </source>
</evidence>
<feature type="transmembrane region" description="Helical" evidence="7">
    <location>
        <begin position="40"/>
        <end position="61"/>
    </location>
</feature>
<reference evidence="8 9" key="1">
    <citation type="submission" date="2024-05" db="EMBL/GenBank/DDBJ databases">
        <authorList>
            <person name="Duchaud E."/>
        </authorList>
    </citation>
    <scope>NUCLEOTIDE SEQUENCE [LARGE SCALE GENOMIC DNA]</scope>
    <source>
        <strain evidence="8">Ena-SAMPLE-TAB-13-05-2024-13:56:06:370-140302</strain>
    </source>
</reference>
<sequence>MILDCIFVGMKKYISEFVGTFALIFCGTGAMTINEVTNGSIGHVGIAITWGLIVMAMIYAFGEISGAHFNPAVTISFAYAKKFPWSEVPKYIVFQILGALLASFTLWFLFPESEFYGATIPSTDAMRAFVLELLLTFFLMVTIINVSTGSKEVGVMAGIAIGGVVLLEAMFAGPITKASMNPARSLAPAIVSGHFQDIWLYMIAPILGALLAVATCKLVKDDNCCDGDC</sequence>
<feature type="transmembrane region" description="Helical" evidence="7">
    <location>
        <begin position="12"/>
        <end position="34"/>
    </location>
</feature>
<keyword evidence="2 6" id="KW-0813">Transport</keyword>
<evidence type="ECO:0000256" key="7">
    <source>
        <dbReference type="SAM" id="Phobius"/>
    </source>
</evidence>
<dbReference type="Gene3D" id="1.20.1080.10">
    <property type="entry name" value="Glycerol uptake facilitator protein"/>
    <property type="match status" value="1"/>
</dbReference>
<dbReference type="InterPro" id="IPR000425">
    <property type="entry name" value="MIP"/>
</dbReference>
<feature type="transmembrane region" description="Helical" evidence="7">
    <location>
        <begin position="125"/>
        <end position="146"/>
    </location>
</feature>
<comment type="subcellular location">
    <subcellularLocation>
        <location evidence="1">Membrane</location>
        <topology evidence="1">Multi-pass membrane protein</topology>
    </subcellularLocation>
</comment>
<dbReference type="NCBIfam" id="TIGR00861">
    <property type="entry name" value="MIP"/>
    <property type="match status" value="1"/>
</dbReference>
<feature type="transmembrane region" description="Helical" evidence="7">
    <location>
        <begin position="198"/>
        <end position="219"/>
    </location>
</feature>
<dbReference type="InterPro" id="IPR022357">
    <property type="entry name" value="MIP_CS"/>
</dbReference>
<evidence type="ECO:0000256" key="5">
    <source>
        <dbReference type="ARBA" id="ARBA00023136"/>
    </source>
</evidence>
<keyword evidence="4 7" id="KW-1133">Transmembrane helix</keyword>
<dbReference type="InterPro" id="IPR023271">
    <property type="entry name" value="Aquaporin-like"/>
</dbReference>
<evidence type="ECO:0000256" key="3">
    <source>
        <dbReference type="ARBA" id="ARBA00022692"/>
    </source>
</evidence>
<dbReference type="InterPro" id="IPR034294">
    <property type="entry name" value="Aquaporin_transptr"/>
</dbReference>
<dbReference type="PANTHER" id="PTHR45724:SF27">
    <property type="entry name" value="AQUAPORIN NIP2-1-RELATED"/>
    <property type="match status" value="1"/>
</dbReference>